<evidence type="ECO:0000313" key="1">
    <source>
        <dbReference type="EMBL" id="BBD72978.1"/>
    </source>
</evidence>
<dbReference type="AlphaFoldDB" id="A0A348B476"/>
<sequence>MPPEDFSRLPRTEDGHLSRGWGTRKVRVVLPSTGPEDLRVCDPLRVAGAELEVDELRRG</sequence>
<name>A0A348B476_9CREN</name>
<reference evidence="2" key="1">
    <citation type="submission" date="2018-04" db="EMBL/GenBank/DDBJ databases">
        <title>Complete genome sequence of Sulfodiicoccus acidiphilus strain HS-1.</title>
        <authorList>
            <person name="Sakai H.D."/>
            <person name="Kurosawa N."/>
        </authorList>
    </citation>
    <scope>NUCLEOTIDE SEQUENCE [LARGE SCALE GENOMIC DNA]</scope>
    <source>
        <strain evidence="2">HS-1</strain>
    </source>
</reference>
<evidence type="ECO:0000313" key="2">
    <source>
        <dbReference type="Proteomes" id="UP000276741"/>
    </source>
</evidence>
<dbReference type="EMBL" id="AP018553">
    <property type="protein sequence ID" value="BBD72978.1"/>
    <property type="molecule type" value="Genomic_DNA"/>
</dbReference>
<proteinExistence type="predicted"/>
<keyword evidence="2" id="KW-1185">Reference proteome</keyword>
<gene>
    <name evidence="1" type="ORF">HS1genome_1367</name>
</gene>
<dbReference type="KEGG" id="sacd:HS1genome_1367"/>
<dbReference type="Proteomes" id="UP000276741">
    <property type="component" value="Chromosome"/>
</dbReference>
<protein>
    <submittedName>
        <fullName evidence="1">Uncharacterized protein</fullName>
    </submittedName>
</protein>
<organism evidence="1 2">
    <name type="scientific">Sulfodiicoccus acidiphilus</name>
    <dbReference type="NCBI Taxonomy" id="1670455"/>
    <lineage>
        <taxon>Archaea</taxon>
        <taxon>Thermoproteota</taxon>
        <taxon>Thermoprotei</taxon>
        <taxon>Sulfolobales</taxon>
        <taxon>Sulfolobaceae</taxon>
        <taxon>Sulfodiicoccus</taxon>
    </lineage>
</organism>
<accession>A0A348B476</accession>